<dbReference type="OrthoDB" id="3831145at2"/>
<dbReference type="EMBL" id="SDWW01000012">
    <property type="protein sequence ID" value="RYV51752.1"/>
    <property type="molecule type" value="Genomic_DNA"/>
</dbReference>
<keyword evidence="2" id="KW-0812">Transmembrane</keyword>
<feature type="transmembrane region" description="Helical" evidence="2">
    <location>
        <begin position="35"/>
        <end position="54"/>
    </location>
</feature>
<name>A0A4Q5N0R9_9MICO</name>
<evidence type="ECO:0000313" key="3">
    <source>
        <dbReference type="EMBL" id="RYV51752.1"/>
    </source>
</evidence>
<feature type="transmembrane region" description="Helical" evidence="2">
    <location>
        <begin position="143"/>
        <end position="161"/>
    </location>
</feature>
<proteinExistence type="predicted"/>
<dbReference type="Proteomes" id="UP000293764">
    <property type="component" value="Unassembled WGS sequence"/>
</dbReference>
<keyword evidence="4" id="KW-1185">Reference proteome</keyword>
<evidence type="ECO:0000256" key="1">
    <source>
        <dbReference type="SAM" id="MobiDB-lite"/>
    </source>
</evidence>
<evidence type="ECO:0000256" key="2">
    <source>
        <dbReference type="SAM" id="Phobius"/>
    </source>
</evidence>
<feature type="transmembrane region" description="Helical" evidence="2">
    <location>
        <begin position="74"/>
        <end position="102"/>
    </location>
</feature>
<keyword evidence="2" id="KW-1133">Transmembrane helix</keyword>
<feature type="transmembrane region" description="Helical" evidence="2">
    <location>
        <begin position="114"/>
        <end position="137"/>
    </location>
</feature>
<comment type="caution">
    <text evidence="3">The sequence shown here is derived from an EMBL/GenBank/DDBJ whole genome shotgun (WGS) entry which is preliminary data.</text>
</comment>
<dbReference type="RefSeq" id="WP_130101894.1">
    <property type="nucleotide sequence ID" value="NZ_SDWW01000012.1"/>
</dbReference>
<sequence>MTSMPTYPTGSGPTANEMGQPRLAPPADVLMSVKLWFASIAVALVGGIASYLMTDQTAAVKEMADADTSGLTEAQIQTAVNVGLVVALVFSLVLIGLQLLFVFKMKAGRNWARIVLTVLAGLSALMTLISLTQGFSIGTATNLISLVATVGAVVFMFRPAAKPYFSAPRS</sequence>
<organism evidence="3 4">
    <name type="scientific">Pengzhenrongella frigida</name>
    <dbReference type="NCBI Taxonomy" id="1259133"/>
    <lineage>
        <taxon>Bacteria</taxon>
        <taxon>Bacillati</taxon>
        <taxon>Actinomycetota</taxon>
        <taxon>Actinomycetes</taxon>
        <taxon>Micrococcales</taxon>
        <taxon>Pengzhenrongella</taxon>
    </lineage>
</organism>
<evidence type="ECO:0000313" key="4">
    <source>
        <dbReference type="Proteomes" id="UP000293764"/>
    </source>
</evidence>
<feature type="compositionally biased region" description="Polar residues" evidence="1">
    <location>
        <begin position="1"/>
        <end position="14"/>
    </location>
</feature>
<dbReference type="AlphaFoldDB" id="A0A4Q5N0R9"/>
<keyword evidence="2" id="KW-0472">Membrane</keyword>
<reference evidence="3 4" key="1">
    <citation type="submission" date="2019-01" db="EMBL/GenBank/DDBJ databases">
        <title>Novel species of Cellulomonas.</title>
        <authorList>
            <person name="Liu Q."/>
            <person name="Xin Y.-H."/>
        </authorList>
    </citation>
    <scope>NUCLEOTIDE SEQUENCE [LARGE SCALE GENOMIC DNA]</scope>
    <source>
        <strain evidence="3 4">HLT2-17</strain>
    </source>
</reference>
<gene>
    <name evidence="3" type="ORF">EUA98_06680</name>
</gene>
<feature type="region of interest" description="Disordered" evidence="1">
    <location>
        <begin position="1"/>
        <end position="20"/>
    </location>
</feature>
<protein>
    <submittedName>
        <fullName evidence="3">Uncharacterized protein</fullName>
    </submittedName>
</protein>
<accession>A0A4Q5N0R9</accession>